<keyword evidence="3" id="KW-1185">Reference proteome</keyword>
<dbReference type="AlphaFoldDB" id="A0A1I1BLD8"/>
<evidence type="ECO:0000313" key="3">
    <source>
        <dbReference type="Proteomes" id="UP000198790"/>
    </source>
</evidence>
<proteinExistence type="predicted"/>
<keyword evidence="1" id="KW-0472">Membrane</keyword>
<reference evidence="2 3" key="1">
    <citation type="submission" date="2016-10" db="EMBL/GenBank/DDBJ databases">
        <authorList>
            <person name="de Groot N.N."/>
        </authorList>
    </citation>
    <scope>NUCLEOTIDE SEQUENCE [LARGE SCALE GENOMIC DNA]</scope>
    <source>
        <strain evidence="2 3">DSM 23399</strain>
    </source>
</reference>
<sequence length="71" mass="8727">MKTFPETPEEIERLMRLMHYFLVGAPIFWLFFLYIYFVSAYSEAMSPGFLILFPIFYILLLRRYLKFKNLE</sequence>
<gene>
    <name evidence="2" type="ORF">SAMN04489723_11489</name>
</gene>
<name>A0A1I1BLD8_9BACT</name>
<evidence type="ECO:0000256" key="1">
    <source>
        <dbReference type="SAM" id="Phobius"/>
    </source>
</evidence>
<protein>
    <submittedName>
        <fullName evidence="2">Uncharacterized protein</fullName>
    </submittedName>
</protein>
<dbReference type="Proteomes" id="UP000198790">
    <property type="component" value="Unassembled WGS sequence"/>
</dbReference>
<feature type="transmembrane region" description="Helical" evidence="1">
    <location>
        <begin position="44"/>
        <end position="61"/>
    </location>
</feature>
<feature type="transmembrane region" description="Helical" evidence="1">
    <location>
        <begin position="20"/>
        <end position="38"/>
    </location>
</feature>
<dbReference type="STRING" id="237018.SAMN04489723_11489"/>
<evidence type="ECO:0000313" key="2">
    <source>
        <dbReference type="EMBL" id="SFB50642.1"/>
    </source>
</evidence>
<dbReference type="EMBL" id="FOKK01000014">
    <property type="protein sequence ID" value="SFB50642.1"/>
    <property type="molecule type" value="Genomic_DNA"/>
</dbReference>
<accession>A0A1I1BLD8</accession>
<organism evidence="2 3">
    <name type="scientific">Algoriphagus aquimarinus</name>
    <dbReference type="NCBI Taxonomy" id="237018"/>
    <lineage>
        <taxon>Bacteria</taxon>
        <taxon>Pseudomonadati</taxon>
        <taxon>Bacteroidota</taxon>
        <taxon>Cytophagia</taxon>
        <taxon>Cytophagales</taxon>
        <taxon>Cyclobacteriaceae</taxon>
        <taxon>Algoriphagus</taxon>
    </lineage>
</organism>
<keyword evidence="1" id="KW-1133">Transmembrane helix</keyword>
<keyword evidence="1" id="KW-0812">Transmembrane</keyword>